<keyword evidence="3" id="KW-1185">Reference proteome</keyword>
<feature type="transmembrane region" description="Helical" evidence="1">
    <location>
        <begin position="194"/>
        <end position="214"/>
    </location>
</feature>
<keyword evidence="1" id="KW-1133">Transmembrane helix</keyword>
<accession>A0ABQ1TZ03</accession>
<feature type="transmembrane region" description="Helical" evidence="1">
    <location>
        <begin position="402"/>
        <end position="423"/>
    </location>
</feature>
<feature type="transmembrane region" description="Helical" evidence="1">
    <location>
        <begin position="124"/>
        <end position="140"/>
    </location>
</feature>
<comment type="caution">
    <text evidence="2">The sequence shown here is derived from an EMBL/GenBank/DDBJ whole genome shotgun (WGS) entry which is preliminary data.</text>
</comment>
<keyword evidence="1" id="KW-0472">Membrane</keyword>
<keyword evidence="1" id="KW-0812">Transmembrane</keyword>
<evidence type="ECO:0008006" key="4">
    <source>
        <dbReference type="Google" id="ProtNLM"/>
    </source>
</evidence>
<gene>
    <name evidence="2" type="ORF">GCM10011383_14600</name>
</gene>
<evidence type="ECO:0000313" key="3">
    <source>
        <dbReference type="Proteomes" id="UP000632273"/>
    </source>
</evidence>
<evidence type="ECO:0000256" key="1">
    <source>
        <dbReference type="SAM" id="Phobius"/>
    </source>
</evidence>
<dbReference type="Proteomes" id="UP000632273">
    <property type="component" value="Unassembled WGS sequence"/>
</dbReference>
<organism evidence="2 3">
    <name type="scientific">Hymenobacter cavernae</name>
    <dbReference type="NCBI Taxonomy" id="2044852"/>
    <lineage>
        <taxon>Bacteria</taxon>
        <taxon>Pseudomonadati</taxon>
        <taxon>Bacteroidota</taxon>
        <taxon>Cytophagia</taxon>
        <taxon>Cytophagales</taxon>
        <taxon>Hymenobacteraceae</taxon>
        <taxon>Hymenobacter</taxon>
    </lineage>
</organism>
<evidence type="ECO:0000313" key="2">
    <source>
        <dbReference type="EMBL" id="GGF04576.1"/>
    </source>
</evidence>
<feature type="transmembrane region" description="Helical" evidence="1">
    <location>
        <begin position="375"/>
        <end position="395"/>
    </location>
</feature>
<name>A0ABQ1TZ03_9BACT</name>
<feature type="transmembrane region" description="Helical" evidence="1">
    <location>
        <begin position="12"/>
        <end position="30"/>
    </location>
</feature>
<feature type="transmembrane region" description="Helical" evidence="1">
    <location>
        <begin position="69"/>
        <end position="88"/>
    </location>
</feature>
<feature type="transmembrane region" description="Helical" evidence="1">
    <location>
        <begin position="100"/>
        <end position="118"/>
    </location>
</feature>
<feature type="transmembrane region" description="Helical" evidence="1">
    <location>
        <begin position="169"/>
        <end position="187"/>
    </location>
</feature>
<reference evidence="3" key="1">
    <citation type="journal article" date="2019" name="Int. J. Syst. Evol. Microbiol.">
        <title>The Global Catalogue of Microorganisms (GCM) 10K type strain sequencing project: providing services to taxonomists for standard genome sequencing and annotation.</title>
        <authorList>
            <consortium name="The Broad Institute Genomics Platform"/>
            <consortium name="The Broad Institute Genome Sequencing Center for Infectious Disease"/>
            <person name="Wu L."/>
            <person name="Ma J."/>
        </authorList>
    </citation>
    <scope>NUCLEOTIDE SEQUENCE [LARGE SCALE GENOMIC DNA]</scope>
    <source>
        <strain evidence="3">CGMCC 1.15197</strain>
    </source>
</reference>
<sequence>MRFQSGLPTKLLWLLLSGLVLISAGLYNGYPLVTPDTGTYIDSALSFNVPDDRPITYGLFILVTGFKKTLWFVTFFQSLLLAWLLLRYVEVFVPRFTHPFWRVALVALTAWTTGVSWYSSQLMPDIFTPIGLLALGLVLIRRQQSKIEVGLLLAIVLASEMMHNSNMLTYTLVILGFGGIALATRLFGKQLVRWTTWLLTTVVVLSGWLTLPAIHAHFGGEFTISRASHAFLVARLVEAGVIDKFLNENCGPANSYTLCPFRDKLPNDAIGFIWDGNGPLSKAGGWNAVREEYNLIIRQILTSPSYYPYLLSDGIQSTLRQLTHIGHGDGLQPSREDSNPYRSVQRFAPYELKKYMNSLQNRGQLSFTTLNERVYGAHLWALVALGVLLTTPLRLRLAPATIPMVVVLGLGIVCNAFVTGALANVLDRLQGRISWLLPFAALLLVAEHGSAIVQYGYQRMKQMQKEAN</sequence>
<feature type="transmembrane region" description="Helical" evidence="1">
    <location>
        <begin position="435"/>
        <end position="457"/>
    </location>
</feature>
<proteinExistence type="predicted"/>
<protein>
    <recommendedName>
        <fullName evidence="4">Glycosyltransferase RgtA/B/C/D-like domain-containing protein</fullName>
    </recommendedName>
</protein>
<dbReference type="EMBL" id="BMHT01000002">
    <property type="protein sequence ID" value="GGF04576.1"/>
    <property type="molecule type" value="Genomic_DNA"/>
</dbReference>